<reference evidence="1 2" key="1">
    <citation type="journal article" date="2017" name="Mol. Ecol.">
        <title>Comparative and population genomic landscape of Phellinus noxius: A hypervariable fungus causing root rot in trees.</title>
        <authorList>
            <person name="Chung C.L."/>
            <person name="Lee T.J."/>
            <person name="Akiba M."/>
            <person name="Lee H.H."/>
            <person name="Kuo T.H."/>
            <person name="Liu D."/>
            <person name="Ke H.M."/>
            <person name="Yokoi T."/>
            <person name="Roa M.B."/>
            <person name="Lu M.J."/>
            <person name="Chang Y.Y."/>
            <person name="Ann P.J."/>
            <person name="Tsai J.N."/>
            <person name="Chen C.Y."/>
            <person name="Tzean S.S."/>
            <person name="Ota Y."/>
            <person name="Hattori T."/>
            <person name="Sahashi N."/>
            <person name="Liou R.F."/>
            <person name="Kikuchi T."/>
            <person name="Tsai I.J."/>
        </authorList>
    </citation>
    <scope>NUCLEOTIDE SEQUENCE [LARGE SCALE GENOMIC DNA]</scope>
    <source>
        <strain evidence="1 2">FFPRI411160</strain>
    </source>
</reference>
<dbReference type="AlphaFoldDB" id="A0A286UG39"/>
<dbReference type="InParanoid" id="A0A286UG39"/>
<evidence type="ECO:0000313" key="1">
    <source>
        <dbReference type="EMBL" id="PAV18454.1"/>
    </source>
</evidence>
<proteinExistence type="predicted"/>
<name>A0A286UG39_9AGAM</name>
<sequence>MMWSELPLDTSPFLLLTHIQRDILHEVIYNHRVVALAFINHHPCSDGILSFFPSFPHYRSSLSTSSFNLVQALVS</sequence>
<protein>
    <submittedName>
        <fullName evidence="1">Uncharacterized protein</fullName>
    </submittedName>
</protein>
<accession>A0A286UG39</accession>
<keyword evidence="2" id="KW-1185">Reference proteome</keyword>
<evidence type="ECO:0000313" key="2">
    <source>
        <dbReference type="Proteomes" id="UP000217199"/>
    </source>
</evidence>
<gene>
    <name evidence="1" type="ORF">PNOK_0529600</name>
</gene>
<comment type="caution">
    <text evidence="1">The sequence shown here is derived from an EMBL/GenBank/DDBJ whole genome shotgun (WGS) entry which is preliminary data.</text>
</comment>
<dbReference type="Proteomes" id="UP000217199">
    <property type="component" value="Unassembled WGS sequence"/>
</dbReference>
<organism evidence="1 2">
    <name type="scientific">Pyrrhoderma noxium</name>
    <dbReference type="NCBI Taxonomy" id="2282107"/>
    <lineage>
        <taxon>Eukaryota</taxon>
        <taxon>Fungi</taxon>
        <taxon>Dikarya</taxon>
        <taxon>Basidiomycota</taxon>
        <taxon>Agaricomycotina</taxon>
        <taxon>Agaricomycetes</taxon>
        <taxon>Hymenochaetales</taxon>
        <taxon>Hymenochaetaceae</taxon>
        <taxon>Pyrrhoderma</taxon>
    </lineage>
</organism>
<dbReference type="EMBL" id="NBII01000005">
    <property type="protein sequence ID" value="PAV18454.1"/>
    <property type="molecule type" value="Genomic_DNA"/>
</dbReference>